<dbReference type="OrthoDB" id="3265526at2759"/>
<dbReference type="PANTHER" id="PTHR40465">
    <property type="entry name" value="CHROMOSOME 1, WHOLE GENOME SHOTGUN SEQUENCE"/>
    <property type="match status" value="1"/>
</dbReference>
<feature type="transmembrane region" description="Helical" evidence="2">
    <location>
        <begin position="82"/>
        <end position="105"/>
    </location>
</feature>
<feature type="transmembrane region" description="Helical" evidence="2">
    <location>
        <begin position="117"/>
        <end position="150"/>
    </location>
</feature>
<dbReference type="HOGENOM" id="CLU_046025_2_0_1"/>
<feature type="transmembrane region" description="Helical" evidence="2">
    <location>
        <begin position="156"/>
        <end position="176"/>
    </location>
</feature>
<evidence type="ECO:0000313" key="5">
    <source>
        <dbReference type="Proteomes" id="UP000053263"/>
    </source>
</evidence>
<feature type="region of interest" description="Disordered" evidence="1">
    <location>
        <begin position="308"/>
        <end position="329"/>
    </location>
</feature>
<keyword evidence="2" id="KW-0472">Membrane</keyword>
<dbReference type="Pfam" id="PF20152">
    <property type="entry name" value="DUF6534"/>
    <property type="match status" value="1"/>
</dbReference>
<keyword evidence="2" id="KW-1133">Transmembrane helix</keyword>
<keyword evidence="5" id="KW-1185">Reference proteome</keyword>
<feature type="domain" description="DUF6534" evidence="3">
    <location>
        <begin position="164"/>
        <end position="250"/>
    </location>
</feature>
<reference evidence="4 5" key="1">
    <citation type="submission" date="2014-06" db="EMBL/GenBank/DDBJ databases">
        <title>Evolutionary Origins and Diversification of the Mycorrhizal Mutualists.</title>
        <authorList>
            <consortium name="DOE Joint Genome Institute"/>
            <consortium name="Mycorrhizal Genomics Consortium"/>
            <person name="Kohler A."/>
            <person name="Kuo A."/>
            <person name="Nagy L.G."/>
            <person name="Floudas D."/>
            <person name="Copeland A."/>
            <person name="Barry K.W."/>
            <person name="Cichocki N."/>
            <person name="Veneault-Fourrey C."/>
            <person name="LaButti K."/>
            <person name="Lindquist E.A."/>
            <person name="Lipzen A."/>
            <person name="Lundell T."/>
            <person name="Morin E."/>
            <person name="Murat C."/>
            <person name="Riley R."/>
            <person name="Ohm R."/>
            <person name="Sun H."/>
            <person name="Tunlid A."/>
            <person name="Henrissat B."/>
            <person name="Grigoriev I.V."/>
            <person name="Hibbett D.S."/>
            <person name="Martin F."/>
        </authorList>
    </citation>
    <scope>NUCLEOTIDE SEQUENCE [LARGE SCALE GENOMIC DNA]</scope>
    <source>
        <strain evidence="4 5">FD-325 SS-3</strain>
    </source>
</reference>
<feature type="transmembrane region" description="Helical" evidence="2">
    <location>
        <begin position="12"/>
        <end position="34"/>
    </location>
</feature>
<feature type="region of interest" description="Disordered" evidence="1">
    <location>
        <begin position="251"/>
        <end position="295"/>
    </location>
</feature>
<proteinExistence type="predicted"/>
<protein>
    <recommendedName>
        <fullName evidence="3">DUF6534 domain-containing protein</fullName>
    </recommendedName>
</protein>
<keyword evidence="2" id="KW-0812">Transmembrane</keyword>
<evidence type="ECO:0000259" key="3">
    <source>
        <dbReference type="Pfam" id="PF20152"/>
    </source>
</evidence>
<evidence type="ECO:0000256" key="2">
    <source>
        <dbReference type="SAM" id="Phobius"/>
    </source>
</evidence>
<accession>A0A0C9T5T0</accession>
<feature type="transmembrane region" description="Helical" evidence="2">
    <location>
        <begin position="46"/>
        <end position="70"/>
    </location>
</feature>
<organism evidence="4 5">
    <name type="scientific">Plicaturopsis crispa FD-325 SS-3</name>
    <dbReference type="NCBI Taxonomy" id="944288"/>
    <lineage>
        <taxon>Eukaryota</taxon>
        <taxon>Fungi</taxon>
        <taxon>Dikarya</taxon>
        <taxon>Basidiomycota</taxon>
        <taxon>Agaricomycotina</taxon>
        <taxon>Agaricomycetes</taxon>
        <taxon>Agaricomycetidae</taxon>
        <taxon>Amylocorticiales</taxon>
        <taxon>Amylocorticiaceae</taxon>
        <taxon>Plicatura</taxon>
        <taxon>Plicaturopsis crispa</taxon>
    </lineage>
</organism>
<evidence type="ECO:0000313" key="4">
    <source>
        <dbReference type="EMBL" id="KII84679.1"/>
    </source>
</evidence>
<gene>
    <name evidence="4" type="ORF">PLICRDRAFT_179482</name>
</gene>
<name>A0A0C9T5T0_PLICR</name>
<dbReference type="AlphaFoldDB" id="A0A0C9T5T0"/>
<evidence type="ECO:0000256" key="1">
    <source>
        <dbReference type="SAM" id="MobiDB-lite"/>
    </source>
</evidence>
<dbReference type="InterPro" id="IPR045339">
    <property type="entry name" value="DUF6534"/>
</dbReference>
<dbReference type="PANTHER" id="PTHR40465:SF1">
    <property type="entry name" value="DUF6534 DOMAIN-CONTAINING PROTEIN"/>
    <property type="match status" value="1"/>
</dbReference>
<sequence>MSSPIAITHGPALVGIFLSLVLYGSMITQCFYYWQHYRADPTWLKIYVGFLLFIDTLSTVFAIAWIYGLLINSFGELPKFAVADWLLAADPALVGLTGMFCQLFFAWRIKVLTGKVWMGAGIALLSIASGLCAVGVGIAIGIVIDILAFYKFNAIGSTWLALTATVDVLITITLSWHLRRHRTGFKHTNDILSKIVRLTVQNGALTTIFAVTELGMYLGLPNTGLHIGFSFVLPKLYCNSVLSSLNARRSATNASSGGATSTGPDNEAQMMKSNTAGGTRREVVTGMGSQGGPPEVFVHVATETHEMRDMFKSDPEWDGSSKESFTKQG</sequence>
<dbReference type="Proteomes" id="UP000053263">
    <property type="component" value="Unassembled WGS sequence"/>
</dbReference>
<feature type="compositionally biased region" description="Low complexity" evidence="1">
    <location>
        <begin position="251"/>
        <end position="263"/>
    </location>
</feature>
<dbReference type="EMBL" id="KN832570">
    <property type="protein sequence ID" value="KII84679.1"/>
    <property type="molecule type" value="Genomic_DNA"/>
</dbReference>